<evidence type="ECO:0000313" key="1">
    <source>
        <dbReference type="EMBL" id="KAK9035667.1"/>
    </source>
</evidence>
<reference evidence="1 2" key="1">
    <citation type="journal article" date="2024" name="G3 (Bethesda)">
        <title>Genome assembly of Hibiscus sabdariffa L. provides insights into metabolisms of medicinal natural products.</title>
        <authorList>
            <person name="Kim T."/>
        </authorList>
    </citation>
    <scope>NUCLEOTIDE SEQUENCE [LARGE SCALE GENOMIC DNA]</scope>
    <source>
        <strain evidence="1">TK-2024</strain>
        <tissue evidence="1">Old leaves</tissue>
    </source>
</reference>
<protein>
    <submittedName>
        <fullName evidence="1">Uncharacterized protein</fullName>
    </submittedName>
</protein>
<keyword evidence="2" id="KW-1185">Reference proteome</keyword>
<dbReference type="EMBL" id="JBBPBN010000006">
    <property type="protein sequence ID" value="KAK9035667.1"/>
    <property type="molecule type" value="Genomic_DNA"/>
</dbReference>
<sequence>MWKSRNGFVFEGQVETPVEVWNRAKGTFREFSIAQPKINSRGSHGQAETPAWSPPSIGHFKLHRRKLWLLDWEYPWR</sequence>
<gene>
    <name evidence="1" type="ORF">V6N11_077701</name>
</gene>
<dbReference type="Proteomes" id="UP001396334">
    <property type="component" value="Unassembled WGS sequence"/>
</dbReference>
<accession>A0ABR2TDT8</accession>
<comment type="caution">
    <text evidence="1">The sequence shown here is derived from an EMBL/GenBank/DDBJ whole genome shotgun (WGS) entry which is preliminary data.</text>
</comment>
<proteinExistence type="predicted"/>
<evidence type="ECO:0000313" key="2">
    <source>
        <dbReference type="Proteomes" id="UP001396334"/>
    </source>
</evidence>
<organism evidence="1 2">
    <name type="scientific">Hibiscus sabdariffa</name>
    <name type="common">roselle</name>
    <dbReference type="NCBI Taxonomy" id="183260"/>
    <lineage>
        <taxon>Eukaryota</taxon>
        <taxon>Viridiplantae</taxon>
        <taxon>Streptophyta</taxon>
        <taxon>Embryophyta</taxon>
        <taxon>Tracheophyta</taxon>
        <taxon>Spermatophyta</taxon>
        <taxon>Magnoliopsida</taxon>
        <taxon>eudicotyledons</taxon>
        <taxon>Gunneridae</taxon>
        <taxon>Pentapetalae</taxon>
        <taxon>rosids</taxon>
        <taxon>malvids</taxon>
        <taxon>Malvales</taxon>
        <taxon>Malvaceae</taxon>
        <taxon>Malvoideae</taxon>
        <taxon>Hibiscus</taxon>
    </lineage>
</organism>
<name>A0ABR2TDT8_9ROSI</name>